<reference evidence="1 2" key="1">
    <citation type="journal article" date="2013" name="Nat. Commun.">
        <title>Genome analysis reveals insights into physiology and longevity of the Brandt's bat Myotis brandtii.</title>
        <authorList>
            <person name="Seim I."/>
            <person name="Fang X."/>
            <person name="Xiong Z."/>
            <person name="Lobanov A.V."/>
            <person name="Huang Z."/>
            <person name="Ma S."/>
            <person name="Feng Y."/>
            <person name="Turanov A.A."/>
            <person name="Zhu Y."/>
            <person name="Lenz T.L."/>
            <person name="Gerashchenko M.V."/>
            <person name="Fan D."/>
            <person name="Hee Yim S."/>
            <person name="Yao X."/>
            <person name="Jordan D."/>
            <person name="Xiong Y."/>
            <person name="Ma Y."/>
            <person name="Lyapunov A.N."/>
            <person name="Chen G."/>
            <person name="Kulakova O.I."/>
            <person name="Sun Y."/>
            <person name="Lee S.G."/>
            <person name="Bronson R.T."/>
            <person name="Moskalev A.A."/>
            <person name="Sunyaev S.R."/>
            <person name="Zhang G."/>
            <person name="Krogh A."/>
            <person name="Wang J."/>
            <person name="Gladyshev V.N."/>
        </authorList>
    </citation>
    <scope>NUCLEOTIDE SEQUENCE [LARGE SCALE GENOMIC DNA]</scope>
</reference>
<evidence type="ECO:0000313" key="2">
    <source>
        <dbReference type="Proteomes" id="UP000052978"/>
    </source>
</evidence>
<evidence type="ECO:0000313" key="1">
    <source>
        <dbReference type="EMBL" id="EPQ10934.1"/>
    </source>
</evidence>
<protein>
    <submittedName>
        <fullName evidence="1">Uncharacterized protein</fullName>
    </submittedName>
</protein>
<keyword evidence="2" id="KW-1185">Reference proteome</keyword>
<sequence length="69" mass="7084">MVSVSLELAVKKVPALEGVRASLGCAQKPPIGLVALLSAATYGGPGMTWEPVTPLGGSNLLLRLQQTQV</sequence>
<dbReference type="EMBL" id="KE163123">
    <property type="protein sequence ID" value="EPQ10934.1"/>
    <property type="molecule type" value="Genomic_DNA"/>
</dbReference>
<dbReference type="AlphaFoldDB" id="S7N1R4"/>
<dbReference type="Proteomes" id="UP000052978">
    <property type="component" value="Unassembled WGS sequence"/>
</dbReference>
<accession>S7N1R4</accession>
<name>S7N1R4_MYOBR</name>
<organism evidence="1 2">
    <name type="scientific">Myotis brandtii</name>
    <name type="common">Brandt's bat</name>
    <dbReference type="NCBI Taxonomy" id="109478"/>
    <lineage>
        <taxon>Eukaryota</taxon>
        <taxon>Metazoa</taxon>
        <taxon>Chordata</taxon>
        <taxon>Craniata</taxon>
        <taxon>Vertebrata</taxon>
        <taxon>Euteleostomi</taxon>
        <taxon>Mammalia</taxon>
        <taxon>Eutheria</taxon>
        <taxon>Laurasiatheria</taxon>
        <taxon>Chiroptera</taxon>
        <taxon>Yangochiroptera</taxon>
        <taxon>Vespertilionidae</taxon>
        <taxon>Myotis</taxon>
    </lineage>
</organism>
<gene>
    <name evidence="1" type="ORF">D623_10004703</name>
</gene>
<proteinExistence type="predicted"/>